<reference evidence="2 3" key="2">
    <citation type="submission" date="2024-10" db="EMBL/GenBank/DDBJ databases">
        <authorList>
            <person name="Ryan C."/>
        </authorList>
    </citation>
    <scope>NUCLEOTIDE SEQUENCE [LARGE SCALE GENOMIC DNA]</scope>
</reference>
<feature type="signal peptide" evidence="1">
    <location>
        <begin position="1"/>
        <end position="24"/>
    </location>
</feature>
<protein>
    <submittedName>
        <fullName evidence="2">Uncharacterized protein</fullName>
    </submittedName>
</protein>
<feature type="chain" id="PRO_5044877770" evidence="1">
    <location>
        <begin position="25"/>
        <end position="94"/>
    </location>
</feature>
<gene>
    <name evidence="2" type="ORF">URODEC1_LOCUS43435</name>
</gene>
<keyword evidence="3" id="KW-1185">Reference proteome</keyword>
<keyword evidence="1" id="KW-0732">Signal</keyword>
<name>A0ABC8ZBD7_9POAL</name>
<dbReference type="EMBL" id="OZ075128">
    <property type="protein sequence ID" value="CAL4958967.1"/>
    <property type="molecule type" value="Genomic_DNA"/>
</dbReference>
<organism evidence="2 3">
    <name type="scientific">Urochloa decumbens</name>
    <dbReference type="NCBI Taxonomy" id="240449"/>
    <lineage>
        <taxon>Eukaryota</taxon>
        <taxon>Viridiplantae</taxon>
        <taxon>Streptophyta</taxon>
        <taxon>Embryophyta</taxon>
        <taxon>Tracheophyta</taxon>
        <taxon>Spermatophyta</taxon>
        <taxon>Magnoliopsida</taxon>
        <taxon>Liliopsida</taxon>
        <taxon>Poales</taxon>
        <taxon>Poaceae</taxon>
        <taxon>PACMAD clade</taxon>
        <taxon>Panicoideae</taxon>
        <taxon>Panicodae</taxon>
        <taxon>Paniceae</taxon>
        <taxon>Melinidinae</taxon>
        <taxon>Urochloa</taxon>
    </lineage>
</organism>
<reference evidence="3" key="1">
    <citation type="submission" date="2024-06" db="EMBL/GenBank/DDBJ databases">
        <authorList>
            <person name="Ryan C."/>
        </authorList>
    </citation>
    <scope>NUCLEOTIDE SEQUENCE [LARGE SCALE GENOMIC DNA]</scope>
</reference>
<dbReference type="Proteomes" id="UP001497457">
    <property type="component" value="Chromosome 18b"/>
</dbReference>
<evidence type="ECO:0000313" key="2">
    <source>
        <dbReference type="EMBL" id="CAL4958967.1"/>
    </source>
</evidence>
<proteinExistence type="predicted"/>
<sequence length="94" mass="10445">MRRNGGMMATFLCAVLLLSMQAQCRPQQLANSTALYQRKNEDLQVCGQFKCDYFSPNGDCFCCTGPSPKEDCFLTYSECLAACALCKHTKPPKC</sequence>
<accession>A0ABC8ZBD7</accession>
<dbReference type="AlphaFoldDB" id="A0ABC8ZBD7"/>
<evidence type="ECO:0000256" key="1">
    <source>
        <dbReference type="SAM" id="SignalP"/>
    </source>
</evidence>
<evidence type="ECO:0000313" key="3">
    <source>
        <dbReference type="Proteomes" id="UP001497457"/>
    </source>
</evidence>